<evidence type="ECO:0000256" key="6">
    <source>
        <dbReference type="ARBA" id="ARBA00023136"/>
    </source>
</evidence>
<dbReference type="AlphaFoldDB" id="A0AAE2VD57"/>
<dbReference type="InterPro" id="IPR027417">
    <property type="entry name" value="P-loop_NTPase"/>
</dbReference>
<evidence type="ECO:0000313" key="8">
    <source>
        <dbReference type="EMBL" id="MBK1856380.1"/>
    </source>
</evidence>
<evidence type="ECO:0000313" key="9">
    <source>
        <dbReference type="Proteomes" id="UP000634206"/>
    </source>
</evidence>
<dbReference type="PANTHER" id="PTHR43166">
    <property type="entry name" value="AMINO ACID IMPORT ATP-BINDING PROTEIN"/>
    <property type="match status" value="1"/>
</dbReference>
<accession>A0AAE2VD57</accession>
<dbReference type="GO" id="GO:0016887">
    <property type="term" value="F:ATP hydrolysis activity"/>
    <property type="evidence" value="ECO:0007669"/>
    <property type="project" value="InterPro"/>
</dbReference>
<dbReference type="SUPFAM" id="SSF52540">
    <property type="entry name" value="P-loop containing nucleoside triphosphate hydrolases"/>
    <property type="match status" value="1"/>
</dbReference>
<reference evidence="8" key="1">
    <citation type="submission" date="2021-01" db="EMBL/GenBank/DDBJ databases">
        <title>Modified the classification status of verrucomicrobia.</title>
        <authorList>
            <person name="Feng X."/>
        </authorList>
    </citation>
    <scope>NUCLEOTIDE SEQUENCE</scope>
    <source>
        <strain evidence="8">5K15</strain>
    </source>
</reference>
<dbReference type="InterPro" id="IPR050086">
    <property type="entry name" value="MetN_ABC_transporter-like"/>
</dbReference>
<organism evidence="8 9">
    <name type="scientific">Oceaniferula flava</name>
    <dbReference type="NCBI Taxonomy" id="2800421"/>
    <lineage>
        <taxon>Bacteria</taxon>
        <taxon>Pseudomonadati</taxon>
        <taxon>Verrucomicrobiota</taxon>
        <taxon>Verrucomicrobiia</taxon>
        <taxon>Verrucomicrobiales</taxon>
        <taxon>Verrucomicrobiaceae</taxon>
        <taxon>Oceaniferula</taxon>
    </lineage>
</organism>
<keyword evidence="4 8" id="KW-0067">ATP-binding</keyword>
<dbReference type="PANTHER" id="PTHR43166:SF6">
    <property type="entry name" value="PHOSPHONATES IMPORT ATP-BINDING PROTEIN PHNC"/>
    <property type="match status" value="1"/>
</dbReference>
<evidence type="ECO:0000256" key="2">
    <source>
        <dbReference type="ARBA" id="ARBA00022475"/>
    </source>
</evidence>
<comment type="caution">
    <text evidence="8">The sequence shown here is derived from an EMBL/GenBank/DDBJ whole genome shotgun (WGS) entry which is preliminary data.</text>
</comment>
<gene>
    <name evidence="8" type="ORF">JIN83_15510</name>
</gene>
<dbReference type="PROSITE" id="PS00211">
    <property type="entry name" value="ABC_TRANSPORTER_1"/>
    <property type="match status" value="1"/>
</dbReference>
<evidence type="ECO:0000259" key="7">
    <source>
        <dbReference type="PROSITE" id="PS50893"/>
    </source>
</evidence>
<dbReference type="Gene3D" id="3.40.50.300">
    <property type="entry name" value="P-loop containing nucleotide triphosphate hydrolases"/>
    <property type="match status" value="1"/>
</dbReference>
<dbReference type="InterPro" id="IPR003439">
    <property type="entry name" value="ABC_transporter-like_ATP-bd"/>
</dbReference>
<keyword evidence="6" id="KW-0472">Membrane</keyword>
<keyword evidence="5" id="KW-1278">Translocase</keyword>
<evidence type="ECO:0000256" key="3">
    <source>
        <dbReference type="ARBA" id="ARBA00022741"/>
    </source>
</evidence>
<dbReference type="EMBL" id="JAENIG010000013">
    <property type="protein sequence ID" value="MBK1856380.1"/>
    <property type="molecule type" value="Genomic_DNA"/>
</dbReference>
<dbReference type="PROSITE" id="PS50893">
    <property type="entry name" value="ABC_TRANSPORTER_2"/>
    <property type="match status" value="1"/>
</dbReference>
<dbReference type="GO" id="GO:0005524">
    <property type="term" value="F:ATP binding"/>
    <property type="evidence" value="ECO:0007669"/>
    <property type="project" value="UniProtKB-KW"/>
</dbReference>
<proteinExistence type="predicted"/>
<keyword evidence="1" id="KW-0813">Transport</keyword>
<dbReference type="InterPro" id="IPR003593">
    <property type="entry name" value="AAA+_ATPase"/>
</dbReference>
<keyword evidence="9" id="KW-1185">Reference proteome</keyword>
<name>A0AAE2VD57_9BACT</name>
<dbReference type="InterPro" id="IPR017871">
    <property type="entry name" value="ABC_transporter-like_CS"/>
</dbReference>
<keyword evidence="3" id="KW-0547">Nucleotide-binding</keyword>
<keyword evidence="2" id="KW-1003">Cell membrane</keyword>
<feature type="domain" description="ABC transporter" evidence="7">
    <location>
        <begin position="3"/>
        <end position="248"/>
    </location>
</feature>
<dbReference type="RefSeq" id="WP_309491003.1">
    <property type="nucleotide sequence ID" value="NZ_JAENIG010000013.1"/>
</dbReference>
<evidence type="ECO:0000256" key="4">
    <source>
        <dbReference type="ARBA" id="ARBA00022840"/>
    </source>
</evidence>
<dbReference type="Pfam" id="PF00005">
    <property type="entry name" value="ABC_tran"/>
    <property type="match status" value="1"/>
</dbReference>
<dbReference type="SMART" id="SM00382">
    <property type="entry name" value="AAA"/>
    <property type="match status" value="1"/>
</dbReference>
<sequence length="250" mass="27725">MSVHLKQLGHRYGEHRALHDISLDIKAGEQVALIGPSGCGKTTLLRLIGTQMIPTEGSVEVLSQHPAELNTHTLRQLRHQIATIPQHLGLVPNVRVIRNVLNGGLGKLGLMDTVRQSLTPSRQERQMAHELLDRAGIGEKLYDRTDSLSGGQQQRVAVARALYQKPSIILADEPVSAVDPMRARDMIRLLIDLSKQEEITLIVSIHNLELAREFFPRLIGLRAGQLAFDSAVSELSDEQCRALYQLDHDA</sequence>
<evidence type="ECO:0000256" key="1">
    <source>
        <dbReference type="ARBA" id="ARBA00022448"/>
    </source>
</evidence>
<evidence type="ECO:0000256" key="5">
    <source>
        <dbReference type="ARBA" id="ARBA00022967"/>
    </source>
</evidence>
<protein>
    <submittedName>
        <fullName evidence="8">ATP-binding cassette domain-containing protein</fullName>
    </submittedName>
</protein>
<dbReference type="Proteomes" id="UP000634206">
    <property type="component" value="Unassembled WGS sequence"/>
</dbReference>